<sequence length="808" mass="87711">MRFRFLLLVLLLAVSPAWAQDTDVTVEDASTPSGDPASAVDQGPAFVDQAEWEAVAERANAALESGRASNAAFGDLRSELADWRDRFLARQTLNAARITTVRAQIAALGEVPDAAAENVHIAVRRGLLNDQLSDLRAPAILAQEAHTQANGQIGEIDSIIRDRQTELFLERSQSPLNPNGWSRTWDALTAAVGTLKGEVQVNANNPRLRSEMLSQFPAIFVLLAVSVVFVLRGRAWFSWAAGLIVSHSRRGQKVLQFVLSLGQIVIPLLGLMAFSTALQLSGMSGRRLSAIIEVLPQYGLLAILAHWFAGQLLPTNSTDGGHPIGLSPQQSGRAHRRFILLGYTMMAFGMAQVFVTVNTLHVVPSVVALFPFGVVMTWALYWFGHIIRRTTIVDADDVQRSFRVTLRSAISRGLMGAAVIGIGLAALGYSNAFDSITYPAAMTVFVLALLLLLQRLTVDAYTLLSKSESSAQDALMPVLIGFMLVLVSLPVLALIWGAQVTDLTELWARFREGFNIGETKISPSNFLFFAVVFILGYTITRLTQAALRTTILPRTKLDIGGQNAVVSGLGYIGIFLAALIAITTAGIDLSGLAIVAGALSVGIGFGLQNIVSNFISGIILLIERPISQGDWIEVGGQMGYVRDISVRSTRIETFDRTDVIVPNADLISNQVINWTRGNSVGRAIVPVGVAYGTDTEWVTSILREIAEAHPMVVMNPPPAVMFIGFGADSLDFQIRAILRDVNYVMHVKSDMNHAIAKRFVAEGIEIPFGQRDIWLRNPEVLDFSGKRPAQTPSDESPKDEPPKDDVTS</sequence>
<evidence type="ECO:0000256" key="6">
    <source>
        <dbReference type="ARBA" id="ARBA00023136"/>
    </source>
</evidence>
<evidence type="ECO:0000256" key="5">
    <source>
        <dbReference type="ARBA" id="ARBA00022989"/>
    </source>
</evidence>
<dbReference type="GO" id="GO:0008381">
    <property type="term" value="F:mechanosensitive monoatomic ion channel activity"/>
    <property type="evidence" value="ECO:0007669"/>
    <property type="project" value="UniProtKB-ARBA"/>
</dbReference>
<feature type="region of interest" description="Disordered" evidence="7">
    <location>
        <begin position="784"/>
        <end position="808"/>
    </location>
</feature>
<dbReference type="AlphaFoldDB" id="M9RIW2"/>
<evidence type="ECO:0000256" key="4">
    <source>
        <dbReference type="ARBA" id="ARBA00022692"/>
    </source>
</evidence>
<evidence type="ECO:0000313" key="13">
    <source>
        <dbReference type="EMBL" id="AGI72132.1"/>
    </source>
</evidence>
<gene>
    <name evidence="13" type="ORF">OA238_c20360</name>
</gene>
<feature type="domain" description="Mechanosensitive ion channel MscS C-terminal" evidence="12">
    <location>
        <begin position="685"/>
        <end position="766"/>
    </location>
</feature>
<dbReference type="Pfam" id="PF00924">
    <property type="entry name" value="MS_channel_2nd"/>
    <property type="match status" value="1"/>
</dbReference>
<keyword evidence="14" id="KW-1185">Reference proteome</keyword>
<dbReference type="Gene3D" id="2.30.30.60">
    <property type="match status" value="1"/>
</dbReference>
<dbReference type="Gene3D" id="1.10.287.1260">
    <property type="match status" value="1"/>
</dbReference>
<dbReference type="Gene3D" id="3.30.70.100">
    <property type="match status" value="1"/>
</dbReference>
<evidence type="ECO:0000256" key="9">
    <source>
        <dbReference type="SAM" id="SignalP"/>
    </source>
</evidence>
<organism evidence="13 14">
    <name type="scientific">Octadecabacter arcticus 238</name>
    <dbReference type="NCBI Taxonomy" id="391616"/>
    <lineage>
        <taxon>Bacteria</taxon>
        <taxon>Pseudomonadati</taxon>
        <taxon>Pseudomonadota</taxon>
        <taxon>Alphaproteobacteria</taxon>
        <taxon>Rhodobacterales</taxon>
        <taxon>Roseobacteraceae</taxon>
        <taxon>Octadecabacter</taxon>
    </lineage>
</organism>
<dbReference type="Pfam" id="PF21082">
    <property type="entry name" value="MS_channel_3rd"/>
    <property type="match status" value="1"/>
</dbReference>
<reference evidence="13 14" key="1">
    <citation type="journal article" date="2013" name="PLoS ONE">
        <title>Poles Apart: Arctic and Antarctic Octadecabacter strains Share High Genome Plasticity and a New Type of Xanthorhodopsin.</title>
        <authorList>
            <person name="Vollmers J."/>
            <person name="Voget S."/>
            <person name="Dietrich S."/>
            <person name="Gollnow K."/>
            <person name="Smits M."/>
            <person name="Meyer K."/>
            <person name="Brinkhoff T."/>
            <person name="Simon M."/>
            <person name="Daniel R."/>
        </authorList>
    </citation>
    <scope>NUCLEOTIDE SEQUENCE [LARGE SCALE GENOMIC DNA]</scope>
    <source>
        <strain evidence="13 14">238</strain>
    </source>
</reference>
<feature type="transmembrane region" description="Helical" evidence="8">
    <location>
        <begin position="298"/>
        <end position="317"/>
    </location>
</feature>
<comment type="subcellular location">
    <subcellularLocation>
        <location evidence="1">Cell membrane</location>
        <topology evidence="1">Multi-pass membrane protein</topology>
    </subcellularLocation>
</comment>
<dbReference type="GO" id="GO:0005886">
    <property type="term" value="C:plasma membrane"/>
    <property type="evidence" value="ECO:0007669"/>
    <property type="project" value="UniProtKB-SubCell"/>
</dbReference>
<evidence type="ECO:0000256" key="1">
    <source>
        <dbReference type="ARBA" id="ARBA00004651"/>
    </source>
</evidence>
<dbReference type="OrthoDB" id="9799209at2"/>
<evidence type="ECO:0000313" key="14">
    <source>
        <dbReference type="Proteomes" id="UP000004688"/>
    </source>
</evidence>
<evidence type="ECO:0000256" key="3">
    <source>
        <dbReference type="ARBA" id="ARBA00022475"/>
    </source>
</evidence>
<evidence type="ECO:0000259" key="10">
    <source>
        <dbReference type="Pfam" id="PF00924"/>
    </source>
</evidence>
<feature type="transmembrane region" description="Helical" evidence="8">
    <location>
        <begin position="564"/>
        <end position="587"/>
    </location>
</feature>
<keyword evidence="9" id="KW-0732">Signal</keyword>
<dbReference type="EMBL" id="CP003742">
    <property type="protein sequence ID" value="AGI72132.1"/>
    <property type="molecule type" value="Genomic_DNA"/>
</dbReference>
<dbReference type="STRING" id="391616.OA238_c20360"/>
<dbReference type="InterPro" id="IPR023408">
    <property type="entry name" value="MscS_beta-dom_sf"/>
</dbReference>
<feature type="signal peptide" evidence="9">
    <location>
        <begin position="1"/>
        <end position="19"/>
    </location>
</feature>
<dbReference type="SUPFAM" id="SSF50182">
    <property type="entry name" value="Sm-like ribonucleoproteins"/>
    <property type="match status" value="1"/>
</dbReference>
<evidence type="ECO:0000256" key="8">
    <source>
        <dbReference type="SAM" id="Phobius"/>
    </source>
</evidence>
<dbReference type="RefSeq" id="WP_015495245.1">
    <property type="nucleotide sequence ID" value="NC_020908.1"/>
</dbReference>
<dbReference type="InterPro" id="IPR022249">
    <property type="entry name" value="DUF3772"/>
</dbReference>
<dbReference type="eggNOG" id="COG3264">
    <property type="taxonomic scope" value="Bacteria"/>
</dbReference>
<dbReference type="InterPro" id="IPR010920">
    <property type="entry name" value="LSM_dom_sf"/>
</dbReference>
<dbReference type="InterPro" id="IPR052702">
    <property type="entry name" value="MscS-like_channel"/>
</dbReference>
<dbReference type="PANTHER" id="PTHR30347">
    <property type="entry name" value="POTASSIUM CHANNEL RELATED"/>
    <property type="match status" value="1"/>
</dbReference>
<feature type="transmembrane region" description="Helical" evidence="8">
    <location>
        <begin position="409"/>
        <end position="430"/>
    </location>
</feature>
<dbReference type="Pfam" id="PF12607">
    <property type="entry name" value="DUF3772"/>
    <property type="match status" value="1"/>
</dbReference>
<accession>M9RIW2</accession>
<dbReference type="InterPro" id="IPR011066">
    <property type="entry name" value="MscS_channel_C_sf"/>
</dbReference>
<keyword evidence="4 8" id="KW-0812">Transmembrane</keyword>
<keyword evidence="3" id="KW-1003">Cell membrane</keyword>
<dbReference type="InterPro" id="IPR049278">
    <property type="entry name" value="MS_channel_C"/>
</dbReference>
<feature type="transmembrane region" description="Helical" evidence="8">
    <location>
        <begin position="363"/>
        <end position="383"/>
    </location>
</feature>
<dbReference type="Proteomes" id="UP000004688">
    <property type="component" value="Chromosome"/>
</dbReference>
<proteinExistence type="inferred from homology"/>
<feature type="transmembrane region" description="Helical" evidence="8">
    <location>
        <begin position="338"/>
        <end position="357"/>
    </location>
</feature>
<dbReference type="PANTHER" id="PTHR30347:SF1">
    <property type="entry name" value="MECHANOSENSITIVE CHANNEL MSCK"/>
    <property type="match status" value="1"/>
</dbReference>
<evidence type="ECO:0000256" key="7">
    <source>
        <dbReference type="SAM" id="MobiDB-lite"/>
    </source>
</evidence>
<dbReference type="InterPro" id="IPR011014">
    <property type="entry name" value="MscS_channel_TM-2"/>
</dbReference>
<keyword evidence="5 8" id="KW-1133">Transmembrane helix</keyword>
<feature type="transmembrane region" description="Helical" evidence="8">
    <location>
        <begin position="436"/>
        <end position="453"/>
    </location>
</feature>
<feature type="transmembrane region" description="Helical" evidence="8">
    <location>
        <begin position="474"/>
        <end position="498"/>
    </location>
</feature>
<feature type="domain" description="DUF3772" evidence="11">
    <location>
        <begin position="141"/>
        <end position="198"/>
    </location>
</feature>
<dbReference type="SUPFAM" id="SSF82689">
    <property type="entry name" value="Mechanosensitive channel protein MscS (YggB), C-terminal domain"/>
    <property type="match status" value="1"/>
</dbReference>
<feature type="chain" id="PRO_5004102538" evidence="9">
    <location>
        <begin position="20"/>
        <end position="808"/>
    </location>
</feature>
<protein>
    <submittedName>
        <fullName evidence="13">Putative mscS family protein</fullName>
    </submittedName>
</protein>
<feature type="compositionally biased region" description="Basic and acidic residues" evidence="7">
    <location>
        <begin position="795"/>
        <end position="808"/>
    </location>
</feature>
<dbReference type="HOGENOM" id="CLU_011796_0_0_5"/>
<evidence type="ECO:0000259" key="11">
    <source>
        <dbReference type="Pfam" id="PF12607"/>
    </source>
</evidence>
<dbReference type="InterPro" id="IPR006685">
    <property type="entry name" value="MscS_channel_2nd"/>
</dbReference>
<comment type="similarity">
    <text evidence="2">Belongs to the MscS (TC 1.A.23) family.</text>
</comment>
<feature type="transmembrane region" description="Helical" evidence="8">
    <location>
        <begin position="593"/>
        <end position="622"/>
    </location>
</feature>
<feature type="transmembrane region" description="Helical" evidence="8">
    <location>
        <begin position="526"/>
        <end position="543"/>
    </location>
</feature>
<keyword evidence="6 8" id="KW-0472">Membrane</keyword>
<dbReference type="SUPFAM" id="SSF82861">
    <property type="entry name" value="Mechanosensitive channel protein MscS (YggB), transmembrane region"/>
    <property type="match status" value="1"/>
</dbReference>
<feature type="domain" description="Mechanosensitive ion channel MscS" evidence="10">
    <location>
        <begin position="609"/>
        <end position="676"/>
    </location>
</feature>
<dbReference type="KEGG" id="oar:OA238_c20360"/>
<evidence type="ECO:0000259" key="12">
    <source>
        <dbReference type="Pfam" id="PF21082"/>
    </source>
</evidence>
<feature type="transmembrane region" description="Helical" evidence="8">
    <location>
        <begin position="212"/>
        <end position="233"/>
    </location>
</feature>
<name>M9RIW2_9RHOB</name>
<feature type="transmembrane region" description="Helical" evidence="8">
    <location>
        <begin position="254"/>
        <end position="278"/>
    </location>
</feature>
<evidence type="ECO:0000256" key="2">
    <source>
        <dbReference type="ARBA" id="ARBA00008017"/>
    </source>
</evidence>